<proteinExistence type="predicted"/>
<dbReference type="STRING" id="1798697.A2373_00065"/>
<name>A0A1F6NHF1_9BACT</name>
<protein>
    <submittedName>
        <fullName evidence="1">Uncharacterized protein</fullName>
    </submittedName>
</protein>
<organism evidence="1 2">
    <name type="scientific">Candidatus Magasanikbacteria bacterium RIFOXYB1_FULL_40_15</name>
    <dbReference type="NCBI Taxonomy" id="1798697"/>
    <lineage>
        <taxon>Bacteria</taxon>
        <taxon>Candidatus Magasanikiibacteriota</taxon>
    </lineage>
</organism>
<evidence type="ECO:0000313" key="2">
    <source>
        <dbReference type="Proteomes" id="UP000176300"/>
    </source>
</evidence>
<dbReference type="AlphaFoldDB" id="A0A1F6NHF1"/>
<comment type="caution">
    <text evidence="1">The sequence shown here is derived from an EMBL/GenBank/DDBJ whole genome shotgun (WGS) entry which is preliminary data.</text>
</comment>
<dbReference type="Proteomes" id="UP000176300">
    <property type="component" value="Unassembled WGS sequence"/>
</dbReference>
<reference evidence="1 2" key="1">
    <citation type="journal article" date="2016" name="Nat. Commun.">
        <title>Thousands of microbial genomes shed light on interconnected biogeochemical processes in an aquifer system.</title>
        <authorList>
            <person name="Anantharaman K."/>
            <person name="Brown C.T."/>
            <person name="Hug L.A."/>
            <person name="Sharon I."/>
            <person name="Castelle C.J."/>
            <person name="Probst A.J."/>
            <person name="Thomas B.C."/>
            <person name="Singh A."/>
            <person name="Wilkins M.J."/>
            <person name="Karaoz U."/>
            <person name="Brodie E.L."/>
            <person name="Williams K.H."/>
            <person name="Hubbard S.S."/>
            <person name="Banfield J.F."/>
        </authorList>
    </citation>
    <scope>NUCLEOTIDE SEQUENCE [LARGE SCALE GENOMIC DNA]</scope>
</reference>
<accession>A0A1F6NHF1</accession>
<sequence>MDIISANILQYMLKNVNPVTFLKKFLNFPKRKDEVASRLCFCIIHNLCQNGDGVNPHLSDGVF</sequence>
<dbReference type="EMBL" id="MFQS01000015">
    <property type="protein sequence ID" value="OGH83357.1"/>
    <property type="molecule type" value="Genomic_DNA"/>
</dbReference>
<evidence type="ECO:0000313" key="1">
    <source>
        <dbReference type="EMBL" id="OGH83357.1"/>
    </source>
</evidence>
<gene>
    <name evidence="1" type="ORF">A2373_00065</name>
</gene>